<protein>
    <submittedName>
        <fullName evidence="1">Uncharacterized protein</fullName>
    </submittedName>
</protein>
<organism evidence="1 2">
    <name type="scientific">Anopheles dirus</name>
    <dbReference type="NCBI Taxonomy" id="7168"/>
    <lineage>
        <taxon>Eukaryota</taxon>
        <taxon>Metazoa</taxon>
        <taxon>Ecdysozoa</taxon>
        <taxon>Arthropoda</taxon>
        <taxon>Hexapoda</taxon>
        <taxon>Insecta</taxon>
        <taxon>Pterygota</taxon>
        <taxon>Neoptera</taxon>
        <taxon>Endopterygota</taxon>
        <taxon>Diptera</taxon>
        <taxon>Nematocera</taxon>
        <taxon>Culicoidea</taxon>
        <taxon>Culicidae</taxon>
        <taxon>Anophelinae</taxon>
        <taxon>Anopheles</taxon>
    </lineage>
</organism>
<dbReference type="VEuPathDB" id="VectorBase:ADIR008983"/>
<dbReference type="AlphaFoldDB" id="A0A182NMU8"/>
<sequence>MKSFDCTAHSKKYLTVIRCDVETSRNRPQMLHMVAKIIQPISKIFISTGVYFKHRQRLTFVYGTTFEYCEFISRNESRPSNPVAALVYNYAKHNFPQVLVPCPVFGIFNISNLSLDENMIPPFVTPGGYYASQRFHDKRNETILKYETEFYINVKRFQCKGTPYEISKLHYCQLETFRNGTQVIGVLLEIMNNLHKVYATGGLYIQYFRARTQLLATTLEYCQHNKYKKPIENAATKFALDYAQQHIPQILVDCPVKTGYMFNITGVRIDDTLIPAFVLPGSYYVELRVYNKRNQTVYHGFAEVDIK</sequence>
<dbReference type="InterPro" id="IPR010512">
    <property type="entry name" value="DUF1091"/>
</dbReference>
<keyword evidence="2" id="KW-1185">Reference proteome</keyword>
<reference evidence="1" key="2">
    <citation type="submission" date="2020-05" db="UniProtKB">
        <authorList>
            <consortium name="EnsemblMetazoa"/>
        </authorList>
    </citation>
    <scope>IDENTIFICATION</scope>
    <source>
        <strain evidence="1">WRAIR2</strain>
    </source>
</reference>
<accession>A0A182NMU8</accession>
<dbReference type="PANTHER" id="PTHR20898:SF0">
    <property type="entry name" value="DAEDALUS ON 3-RELATED"/>
    <property type="match status" value="1"/>
</dbReference>
<dbReference type="Pfam" id="PF06477">
    <property type="entry name" value="DUF1091"/>
    <property type="match status" value="1"/>
</dbReference>
<proteinExistence type="predicted"/>
<evidence type="ECO:0000313" key="1">
    <source>
        <dbReference type="EnsemblMetazoa" id="ADIR008983-PA"/>
    </source>
</evidence>
<name>A0A182NMU8_9DIPT</name>
<reference evidence="2" key="1">
    <citation type="submission" date="2013-03" db="EMBL/GenBank/DDBJ databases">
        <title>The Genome Sequence of Anopheles dirus WRAIR2.</title>
        <authorList>
            <consortium name="The Broad Institute Genomics Platform"/>
            <person name="Neafsey D.E."/>
            <person name="Walton C."/>
            <person name="Walker B."/>
            <person name="Young S.K."/>
            <person name="Zeng Q."/>
            <person name="Gargeya S."/>
            <person name="Fitzgerald M."/>
            <person name="Haas B."/>
            <person name="Abouelleil A."/>
            <person name="Allen A.W."/>
            <person name="Alvarado L."/>
            <person name="Arachchi H.M."/>
            <person name="Berlin A.M."/>
            <person name="Chapman S.B."/>
            <person name="Gainer-Dewar J."/>
            <person name="Goldberg J."/>
            <person name="Griggs A."/>
            <person name="Gujja S."/>
            <person name="Hansen M."/>
            <person name="Howarth C."/>
            <person name="Imamovic A."/>
            <person name="Ireland A."/>
            <person name="Larimer J."/>
            <person name="McCowan C."/>
            <person name="Murphy C."/>
            <person name="Pearson M."/>
            <person name="Poon T.W."/>
            <person name="Priest M."/>
            <person name="Roberts A."/>
            <person name="Saif S."/>
            <person name="Shea T."/>
            <person name="Sisk P."/>
            <person name="Sykes S."/>
            <person name="Wortman J."/>
            <person name="Nusbaum C."/>
            <person name="Birren B."/>
        </authorList>
    </citation>
    <scope>NUCLEOTIDE SEQUENCE [LARGE SCALE GENOMIC DNA]</scope>
    <source>
        <strain evidence="2">WRAIR2</strain>
    </source>
</reference>
<dbReference type="EnsemblMetazoa" id="ADIR008983-RA">
    <property type="protein sequence ID" value="ADIR008983-PA"/>
    <property type="gene ID" value="ADIR008983"/>
</dbReference>
<dbReference type="PANTHER" id="PTHR20898">
    <property type="entry name" value="DAEDALUS ON 3-RELATED-RELATED"/>
    <property type="match status" value="1"/>
</dbReference>
<dbReference type="Proteomes" id="UP000075884">
    <property type="component" value="Unassembled WGS sequence"/>
</dbReference>
<evidence type="ECO:0000313" key="2">
    <source>
        <dbReference type="Proteomes" id="UP000075884"/>
    </source>
</evidence>